<dbReference type="InterPro" id="IPR009057">
    <property type="entry name" value="Homeodomain-like_sf"/>
</dbReference>
<evidence type="ECO:0000256" key="4">
    <source>
        <dbReference type="SAM" id="MobiDB-lite"/>
    </source>
</evidence>
<accession>A0ABP6L3V8</accession>
<dbReference type="EMBL" id="BAAAWD010000018">
    <property type="protein sequence ID" value="GAA3029147.1"/>
    <property type="molecule type" value="Genomic_DNA"/>
</dbReference>
<protein>
    <submittedName>
        <fullName evidence="6">Helix-turn-helix domain-containing protein</fullName>
    </submittedName>
</protein>
<keyword evidence="3" id="KW-0804">Transcription</keyword>
<name>A0ABP6L3V8_9ACTN</name>
<sequence length="313" mass="33279">MRAHAGPGAPPVASPVASSKAGTGGTAQPGARDATGEAPGGVRSGTAGVPAGGAGVPSDTRGILNAGAARFRYTRHACHPDLAFFVEHHWIIRWRLDEPYEQRVVSHPSVNLVFQERGSCVAGVVTGDHREVLTGSGVVVGSRFHPAGFRPFLGAPLSTISGRFTPVSEIFGPGADAIVPAVLSARDEEAVRVVEEFLLARLPPRDPVAEEVARLVAGVLDDPGITRVDRLAALHGLSVRRLQRLFNDYVGVSPKWVIRRYRIHEAAERAGSGTDWPRLAAELGYSDQSHFVRDFRSVVGMSPAAYGRSLGRP</sequence>
<evidence type="ECO:0000259" key="5">
    <source>
        <dbReference type="PROSITE" id="PS01124"/>
    </source>
</evidence>
<evidence type="ECO:0000256" key="2">
    <source>
        <dbReference type="ARBA" id="ARBA00023125"/>
    </source>
</evidence>
<dbReference type="PANTHER" id="PTHR46796">
    <property type="entry name" value="HTH-TYPE TRANSCRIPTIONAL ACTIVATOR RHAS-RELATED"/>
    <property type="match status" value="1"/>
</dbReference>
<reference evidence="7" key="1">
    <citation type="journal article" date="2019" name="Int. J. Syst. Evol. Microbiol.">
        <title>The Global Catalogue of Microorganisms (GCM) 10K type strain sequencing project: providing services to taxonomists for standard genome sequencing and annotation.</title>
        <authorList>
            <consortium name="The Broad Institute Genomics Platform"/>
            <consortium name="The Broad Institute Genome Sequencing Center for Infectious Disease"/>
            <person name="Wu L."/>
            <person name="Ma J."/>
        </authorList>
    </citation>
    <scope>NUCLEOTIDE SEQUENCE [LARGE SCALE GENOMIC DNA]</scope>
    <source>
        <strain evidence="7">JCM 3106</strain>
    </source>
</reference>
<evidence type="ECO:0000256" key="1">
    <source>
        <dbReference type="ARBA" id="ARBA00023015"/>
    </source>
</evidence>
<dbReference type="Gene3D" id="1.10.10.60">
    <property type="entry name" value="Homeodomain-like"/>
    <property type="match status" value="1"/>
</dbReference>
<dbReference type="SUPFAM" id="SSF46689">
    <property type="entry name" value="Homeodomain-like"/>
    <property type="match status" value="1"/>
</dbReference>
<dbReference type="Pfam" id="PF20240">
    <property type="entry name" value="DUF6597"/>
    <property type="match status" value="1"/>
</dbReference>
<dbReference type="Pfam" id="PF12833">
    <property type="entry name" value="HTH_18"/>
    <property type="match status" value="1"/>
</dbReference>
<dbReference type="Proteomes" id="UP001499930">
    <property type="component" value="Unassembled WGS sequence"/>
</dbReference>
<gene>
    <name evidence="6" type="ORF">GCM10017559_64600</name>
</gene>
<feature type="domain" description="HTH araC/xylS-type" evidence="5">
    <location>
        <begin position="210"/>
        <end position="309"/>
    </location>
</feature>
<comment type="caution">
    <text evidence="6">The sequence shown here is derived from an EMBL/GenBank/DDBJ whole genome shotgun (WGS) entry which is preliminary data.</text>
</comment>
<organism evidence="6 7">
    <name type="scientific">Streptosporangium longisporum</name>
    <dbReference type="NCBI Taxonomy" id="46187"/>
    <lineage>
        <taxon>Bacteria</taxon>
        <taxon>Bacillati</taxon>
        <taxon>Actinomycetota</taxon>
        <taxon>Actinomycetes</taxon>
        <taxon>Streptosporangiales</taxon>
        <taxon>Streptosporangiaceae</taxon>
        <taxon>Streptosporangium</taxon>
    </lineage>
</organism>
<dbReference type="InterPro" id="IPR050204">
    <property type="entry name" value="AraC_XylS_family_regulators"/>
</dbReference>
<dbReference type="RefSeq" id="WP_344902743.1">
    <property type="nucleotide sequence ID" value="NZ_BAAAWD010000018.1"/>
</dbReference>
<keyword evidence="2" id="KW-0238">DNA-binding</keyword>
<dbReference type="PROSITE" id="PS01124">
    <property type="entry name" value="HTH_ARAC_FAMILY_2"/>
    <property type="match status" value="1"/>
</dbReference>
<evidence type="ECO:0000256" key="3">
    <source>
        <dbReference type="ARBA" id="ARBA00023163"/>
    </source>
</evidence>
<dbReference type="SMART" id="SM00342">
    <property type="entry name" value="HTH_ARAC"/>
    <property type="match status" value="1"/>
</dbReference>
<keyword evidence="7" id="KW-1185">Reference proteome</keyword>
<proteinExistence type="predicted"/>
<evidence type="ECO:0000313" key="7">
    <source>
        <dbReference type="Proteomes" id="UP001499930"/>
    </source>
</evidence>
<dbReference type="InterPro" id="IPR046532">
    <property type="entry name" value="DUF6597"/>
</dbReference>
<evidence type="ECO:0000313" key="6">
    <source>
        <dbReference type="EMBL" id="GAA3029147.1"/>
    </source>
</evidence>
<keyword evidence="1" id="KW-0805">Transcription regulation</keyword>
<dbReference type="InterPro" id="IPR018060">
    <property type="entry name" value="HTH_AraC"/>
</dbReference>
<feature type="region of interest" description="Disordered" evidence="4">
    <location>
        <begin position="1"/>
        <end position="59"/>
    </location>
</feature>